<gene>
    <name evidence="2" type="ORF">F2Q69_00042784</name>
</gene>
<evidence type="ECO:0000313" key="3">
    <source>
        <dbReference type="Proteomes" id="UP000712600"/>
    </source>
</evidence>
<evidence type="ECO:0000256" key="1">
    <source>
        <dbReference type="SAM" id="MobiDB-lite"/>
    </source>
</evidence>
<feature type="region of interest" description="Disordered" evidence="1">
    <location>
        <begin position="262"/>
        <end position="291"/>
    </location>
</feature>
<feature type="compositionally biased region" description="Acidic residues" evidence="1">
    <location>
        <begin position="262"/>
        <end position="276"/>
    </location>
</feature>
<organism evidence="2 3">
    <name type="scientific">Brassica cretica</name>
    <name type="common">Mustard</name>
    <dbReference type="NCBI Taxonomy" id="69181"/>
    <lineage>
        <taxon>Eukaryota</taxon>
        <taxon>Viridiplantae</taxon>
        <taxon>Streptophyta</taxon>
        <taxon>Embryophyta</taxon>
        <taxon>Tracheophyta</taxon>
        <taxon>Spermatophyta</taxon>
        <taxon>Magnoliopsida</taxon>
        <taxon>eudicotyledons</taxon>
        <taxon>Gunneridae</taxon>
        <taxon>Pentapetalae</taxon>
        <taxon>rosids</taxon>
        <taxon>malvids</taxon>
        <taxon>Brassicales</taxon>
        <taxon>Brassicaceae</taxon>
        <taxon>Brassiceae</taxon>
        <taxon>Brassica</taxon>
    </lineage>
</organism>
<dbReference type="Proteomes" id="UP000712600">
    <property type="component" value="Unassembled WGS sequence"/>
</dbReference>
<dbReference type="EMBL" id="QGKX02001621">
    <property type="protein sequence ID" value="KAF3499546.1"/>
    <property type="molecule type" value="Genomic_DNA"/>
</dbReference>
<reference evidence="2" key="1">
    <citation type="submission" date="2019-12" db="EMBL/GenBank/DDBJ databases">
        <title>Genome sequencing and annotation of Brassica cretica.</title>
        <authorList>
            <person name="Studholme D.J."/>
            <person name="Sarris P."/>
        </authorList>
    </citation>
    <scope>NUCLEOTIDE SEQUENCE</scope>
    <source>
        <strain evidence="2">PFS-109/04</strain>
        <tissue evidence="2">Leaf</tissue>
    </source>
</reference>
<sequence length="455" mass="51084">MKEWWDLNISRLGGIRINGVSTGQDFCAFTPQIGDFSTDFLVTDGFSGEGFDEVIWIWSSSGYNFITARSVNNFFQKTYSLLKQQIWYVSLSLMDFIGVNQWRFSPDLGYVSESLRFAALNMNCFFSTRFGMWYMEIISKILSRIIDNPLIVSIYGDDTVAGITAEAVEGSGEKVLGGEAVQFQRVPKWIVVEDKVLEDLVPSQALDDADLMVEGVILSDSELMVEGEILSDSELMVEDGIDDEQEGEQGEITDIMEEEVLGGEDGGEEGGDEQTEVNDIPNEGSVEKAAKKKSAKTEEVWQGEQKRSGFVQGFVSLRKKLMAKELAKNGDKGTAPAKKASPLSLRTHRMFDLYRVGVAVRFACAYDFLVLFGLNTSNKMVLFWFSYGCGLVDSDSSLGWDTNLFNWDSEHKDGFRVTKLGMHYIHETKDLVGCVRKEYMMVYACYRFGLRVGMK</sequence>
<accession>A0A8S9NBW4</accession>
<comment type="caution">
    <text evidence="2">The sequence shown here is derived from an EMBL/GenBank/DDBJ whole genome shotgun (WGS) entry which is preliminary data.</text>
</comment>
<dbReference type="AlphaFoldDB" id="A0A8S9NBW4"/>
<evidence type="ECO:0008006" key="4">
    <source>
        <dbReference type="Google" id="ProtNLM"/>
    </source>
</evidence>
<name>A0A8S9NBW4_BRACR</name>
<evidence type="ECO:0000313" key="2">
    <source>
        <dbReference type="EMBL" id="KAF3499546.1"/>
    </source>
</evidence>
<protein>
    <recommendedName>
        <fullName evidence="4">Reverse transcriptase domain-containing protein</fullName>
    </recommendedName>
</protein>
<proteinExistence type="predicted"/>